<keyword evidence="2 3" id="KW-0732">Signal</keyword>
<dbReference type="OrthoDB" id="9803927at2"/>
<dbReference type="Proteomes" id="UP000288178">
    <property type="component" value="Unassembled WGS sequence"/>
</dbReference>
<dbReference type="EMBL" id="SACT01000002">
    <property type="protein sequence ID" value="RVT52579.1"/>
    <property type="molecule type" value="Genomic_DNA"/>
</dbReference>
<evidence type="ECO:0000256" key="3">
    <source>
        <dbReference type="RuleBase" id="RU362119"/>
    </source>
</evidence>
<accession>A0A3S2TRZ3</accession>
<dbReference type="InterPro" id="IPR036907">
    <property type="entry name" value="5'-Nucleotdase_C_sf"/>
</dbReference>
<dbReference type="PRINTS" id="PR01607">
    <property type="entry name" value="APYRASEFAMLY"/>
</dbReference>
<dbReference type="GO" id="GO:0009166">
    <property type="term" value="P:nucleotide catabolic process"/>
    <property type="evidence" value="ECO:0007669"/>
    <property type="project" value="InterPro"/>
</dbReference>
<dbReference type="GO" id="GO:0030288">
    <property type="term" value="C:outer membrane-bounded periplasmic space"/>
    <property type="evidence" value="ECO:0007669"/>
    <property type="project" value="TreeGrafter"/>
</dbReference>
<gene>
    <name evidence="6" type="ORF">ENE75_09110</name>
</gene>
<dbReference type="AlphaFoldDB" id="A0A3S2TRZ3"/>
<dbReference type="PROSITE" id="PS51257">
    <property type="entry name" value="PROKAR_LIPOPROTEIN"/>
    <property type="match status" value="1"/>
</dbReference>
<keyword evidence="3" id="KW-0547">Nucleotide-binding</keyword>
<evidence type="ECO:0000256" key="1">
    <source>
        <dbReference type="ARBA" id="ARBA00006654"/>
    </source>
</evidence>
<proteinExistence type="inferred from homology"/>
<dbReference type="InterPro" id="IPR008334">
    <property type="entry name" value="5'-Nucleotdase_C"/>
</dbReference>
<dbReference type="Gene3D" id="3.90.780.10">
    <property type="entry name" value="5'-Nucleotidase, C-terminal domain"/>
    <property type="match status" value="1"/>
</dbReference>
<dbReference type="PROSITE" id="PS00785">
    <property type="entry name" value="5_NUCLEOTIDASE_1"/>
    <property type="match status" value="1"/>
</dbReference>
<dbReference type="GO" id="GO:0046872">
    <property type="term" value="F:metal ion binding"/>
    <property type="evidence" value="ECO:0007669"/>
    <property type="project" value="InterPro"/>
</dbReference>
<feature type="domain" description="5'-Nucleotidase C-terminal" evidence="5">
    <location>
        <begin position="344"/>
        <end position="496"/>
    </location>
</feature>
<dbReference type="SUPFAM" id="SSF56300">
    <property type="entry name" value="Metallo-dependent phosphatases"/>
    <property type="match status" value="1"/>
</dbReference>
<dbReference type="PANTHER" id="PTHR11575">
    <property type="entry name" value="5'-NUCLEOTIDASE-RELATED"/>
    <property type="match status" value="1"/>
</dbReference>
<comment type="caution">
    <text evidence="6">The sequence shown here is derived from an EMBL/GenBank/DDBJ whole genome shotgun (WGS) entry which is preliminary data.</text>
</comment>
<evidence type="ECO:0000259" key="5">
    <source>
        <dbReference type="Pfam" id="PF02872"/>
    </source>
</evidence>
<dbReference type="PANTHER" id="PTHR11575:SF24">
    <property type="entry name" value="5'-NUCLEOTIDASE"/>
    <property type="match status" value="1"/>
</dbReference>
<evidence type="ECO:0000313" key="6">
    <source>
        <dbReference type="EMBL" id="RVT52579.1"/>
    </source>
</evidence>
<keyword evidence="3" id="KW-0378">Hydrolase</keyword>
<dbReference type="InterPro" id="IPR006179">
    <property type="entry name" value="5_nucleotidase/apyrase"/>
</dbReference>
<evidence type="ECO:0000256" key="2">
    <source>
        <dbReference type="ARBA" id="ARBA00022729"/>
    </source>
</evidence>
<dbReference type="InterPro" id="IPR006146">
    <property type="entry name" value="5'-Nucleotdase_CS"/>
</dbReference>
<dbReference type="Pfam" id="PF02872">
    <property type="entry name" value="5_nucleotid_C"/>
    <property type="match status" value="1"/>
</dbReference>
<dbReference type="GO" id="GO:0000166">
    <property type="term" value="F:nucleotide binding"/>
    <property type="evidence" value="ECO:0007669"/>
    <property type="project" value="UniProtKB-KW"/>
</dbReference>
<protein>
    <submittedName>
        <fullName evidence="6">Bifunctional metallophosphatase/5'-nucleotidase</fullName>
    </submittedName>
</protein>
<reference evidence="6 7" key="1">
    <citation type="submission" date="2019-01" db="EMBL/GenBank/DDBJ databases">
        <authorList>
            <person name="Chen W.-M."/>
        </authorList>
    </citation>
    <scope>NUCLEOTIDE SEQUENCE [LARGE SCALE GENOMIC DNA]</scope>
    <source>
        <strain evidence="6 7">ICH-3</strain>
    </source>
</reference>
<evidence type="ECO:0000313" key="7">
    <source>
        <dbReference type="Proteomes" id="UP000288178"/>
    </source>
</evidence>
<comment type="similarity">
    <text evidence="1 3">Belongs to the 5'-nucleotidase family.</text>
</comment>
<dbReference type="Pfam" id="PF00149">
    <property type="entry name" value="Metallophos"/>
    <property type="match status" value="1"/>
</dbReference>
<dbReference type="Gene3D" id="3.60.21.10">
    <property type="match status" value="1"/>
</dbReference>
<feature type="domain" description="Calcineurin-like phosphoesterase" evidence="4">
    <location>
        <begin position="28"/>
        <end position="261"/>
    </location>
</feature>
<dbReference type="GO" id="GO:0008253">
    <property type="term" value="F:5'-nucleotidase activity"/>
    <property type="evidence" value="ECO:0007669"/>
    <property type="project" value="TreeGrafter"/>
</dbReference>
<feature type="signal peptide" evidence="3">
    <location>
        <begin position="1"/>
        <end position="17"/>
    </location>
</feature>
<evidence type="ECO:0000259" key="4">
    <source>
        <dbReference type="Pfam" id="PF00149"/>
    </source>
</evidence>
<dbReference type="GO" id="GO:0008768">
    <property type="term" value="F:UDP-sugar diphosphatase activity"/>
    <property type="evidence" value="ECO:0007669"/>
    <property type="project" value="TreeGrafter"/>
</dbReference>
<keyword evidence="7" id="KW-1185">Reference proteome</keyword>
<dbReference type="InterPro" id="IPR029052">
    <property type="entry name" value="Metallo-depent_PP-like"/>
</dbReference>
<organism evidence="6 7">
    <name type="scientific">Rubrivivax albus</name>
    <dbReference type="NCBI Taxonomy" id="2499835"/>
    <lineage>
        <taxon>Bacteria</taxon>
        <taxon>Pseudomonadati</taxon>
        <taxon>Pseudomonadota</taxon>
        <taxon>Betaproteobacteria</taxon>
        <taxon>Burkholderiales</taxon>
        <taxon>Sphaerotilaceae</taxon>
        <taxon>Rubrivivax</taxon>
    </lineage>
</organism>
<sequence length="531" mass="55749">MRLLVSAVAALLLAACAATPTGPVTVQVLAINDFHGHLEPPRGGFRQPDPADPGKTLATPAGGIAHLATAVQQAMAASPHSIFVAAGDLIGASPLISALAQDRPTVDLLSRIGLVASAVGNHEFDRGAQALLDLQREAGFQWLAASTVDKRTGRTILPPYIVRRFDGIDVAFIGLTLAATPSIVAADGVAGVEFRDEAQTVNALVPGLRARGIEAIVLLIHEGGFPARGPNDCPALSGPITQIVPKLDRAVDVVISGHTHRAYNCRIDGRLVTSADRYGTVLSTITLTLDPRTRDVTDAKADNVVVATERFAADPRIAAAVAAYAEQVRPLAERPVGRLALALSNEVAPTGEMPAGRLIADAQLAATSAPEAGGAQIALMNPGGVRTALRPRADGMLTFGDLFAAQPFYNNLVTMTLTGAELQALLERQWAGQPMPRVLQVSRGFGYTWDAARPPGQRILPGSLRLHGRAVGPDEPLRITVNSFLASGGDLFDGFKAGRDRRTGMMDIDALEAHVRGGAVVDDTPRLVRLN</sequence>
<name>A0A3S2TRZ3_9BURK</name>
<dbReference type="InterPro" id="IPR004843">
    <property type="entry name" value="Calcineurin-like_PHP"/>
</dbReference>
<dbReference type="RefSeq" id="WP_128197952.1">
    <property type="nucleotide sequence ID" value="NZ_SACT01000002.1"/>
</dbReference>
<feature type="chain" id="PRO_5018377091" evidence="3">
    <location>
        <begin position="18"/>
        <end position="531"/>
    </location>
</feature>
<dbReference type="SUPFAM" id="SSF55816">
    <property type="entry name" value="5'-nucleotidase (syn. UDP-sugar hydrolase), C-terminal domain"/>
    <property type="match status" value="1"/>
</dbReference>